<evidence type="ECO:0000313" key="2">
    <source>
        <dbReference type="Proteomes" id="UP000324748"/>
    </source>
</evidence>
<proteinExistence type="predicted"/>
<protein>
    <submittedName>
        <fullName evidence="1">Uncharacterized protein</fullName>
    </submittedName>
</protein>
<dbReference type="Proteomes" id="UP000324748">
    <property type="component" value="Unassembled WGS sequence"/>
</dbReference>
<sequence>MRILSHCNLQSIVVPYRRASLYFMCPGELPAQRHISPGFLSQASTGSEDLGWYTTPIYASSIVTPQHPNHTTHTPDTPQSSSIAFVELGWLSYSTDLPSPMVNFD</sequence>
<dbReference type="AlphaFoldDB" id="A0A5B0NNQ4"/>
<gene>
    <name evidence="1" type="ORF">PGT21_027893</name>
</gene>
<dbReference type="EMBL" id="VSWC01000093">
    <property type="protein sequence ID" value="KAA1089710.1"/>
    <property type="molecule type" value="Genomic_DNA"/>
</dbReference>
<comment type="caution">
    <text evidence="1">The sequence shown here is derived from an EMBL/GenBank/DDBJ whole genome shotgun (WGS) entry which is preliminary data.</text>
</comment>
<evidence type="ECO:0000313" key="1">
    <source>
        <dbReference type="EMBL" id="KAA1089710.1"/>
    </source>
</evidence>
<reference evidence="1 2" key="1">
    <citation type="submission" date="2019-05" db="EMBL/GenBank/DDBJ databases">
        <title>Emergence of the Ug99 lineage of the wheat stem rust pathogen through somatic hybridization.</title>
        <authorList>
            <person name="Li F."/>
            <person name="Upadhyaya N.M."/>
            <person name="Sperschneider J."/>
            <person name="Matny O."/>
            <person name="Nguyen-Phuc H."/>
            <person name="Mago R."/>
            <person name="Raley C."/>
            <person name="Miller M.E."/>
            <person name="Silverstein K.A.T."/>
            <person name="Henningsen E."/>
            <person name="Hirsch C.D."/>
            <person name="Visser B."/>
            <person name="Pretorius Z.A."/>
            <person name="Steffenson B.J."/>
            <person name="Schwessinger B."/>
            <person name="Dodds P.N."/>
            <person name="Figueroa M."/>
        </authorList>
    </citation>
    <scope>NUCLEOTIDE SEQUENCE [LARGE SCALE GENOMIC DNA]</scope>
    <source>
        <strain evidence="1">21-0</strain>
    </source>
</reference>
<organism evidence="1 2">
    <name type="scientific">Puccinia graminis f. sp. tritici</name>
    <dbReference type="NCBI Taxonomy" id="56615"/>
    <lineage>
        <taxon>Eukaryota</taxon>
        <taxon>Fungi</taxon>
        <taxon>Dikarya</taxon>
        <taxon>Basidiomycota</taxon>
        <taxon>Pucciniomycotina</taxon>
        <taxon>Pucciniomycetes</taxon>
        <taxon>Pucciniales</taxon>
        <taxon>Pucciniaceae</taxon>
        <taxon>Puccinia</taxon>
    </lineage>
</organism>
<name>A0A5B0NNQ4_PUCGR</name>
<accession>A0A5B0NNQ4</accession>
<keyword evidence="2" id="KW-1185">Reference proteome</keyword>